<dbReference type="InterPro" id="IPR058635">
    <property type="entry name" value="BSH_YhbJ"/>
</dbReference>
<evidence type="ECO:0000256" key="6">
    <source>
        <dbReference type="SAM" id="Phobius"/>
    </source>
</evidence>
<dbReference type="Gene3D" id="2.40.30.170">
    <property type="match status" value="1"/>
</dbReference>
<dbReference type="PANTHER" id="PTHR30386">
    <property type="entry name" value="MEMBRANE FUSION SUBUNIT OF EMRAB-TOLC MULTIDRUG EFFLUX PUMP"/>
    <property type="match status" value="1"/>
</dbReference>
<comment type="caution">
    <text evidence="9">The sequence shown here is derived from an EMBL/GenBank/DDBJ whole genome shotgun (WGS) entry which is preliminary data.</text>
</comment>
<dbReference type="RefSeq" id="WP_035348569.1">
    <property type="nucleotide sequence ID" value="NZ_JAAIWK010000016.1"/>
</dbReference>
<dbReference type="InterPro" id="IPR058636">
    <property type="entry name" value="Beta-barrel_YknX"/>
</dbReference>
<feature type="domain" description="YknX-like beta-barrel" evidence="7">
    <location>
        <begin position="127"/>
        <end position="215"/>
    </location>
</feature>
<evidence type="ECO:0000256" key="5">
    <source>
        <dbReference type="ARBA" id="ARBA00023136"/>
    </source>
</evidence>
<evidence type="ECO:0000313" key="10">
    <source>
        <dbReference type="EMBL" id="NEY20465.1"/>
    </source>
</evidence>
<reference evidence="10 12" key="2">
    <citation type="submission" date="2020-02" db="EMBL/GenBank/DDBJ databases">
        <authorList>
            <person name="Feng H."/>
        </authorList>
    </citation>
    <scope>NUCLEOTIDE SEQUENCE [LARGE SCALE GENOMIC DNA]</scope>
    <source>
        <strain evidence="10 12">Gsoil 114</strain>
    </source>
</reference>
<proteinExistence type="inferred from homology"/>
<dbReference type="STRING" id="363870.NG54_00230"/>
<reference evidence="10 12" key="3">
    <citation type="submission" date="2020-03" db="EMBL/GenBank/DDBJ databases">
        <title>Bacillus aquiflavi sp. nov., isolated from yellow water of strong flavor Chinese baijiu in Yibin region of China.</title>
        <authorList>
            <person name="Xie J."/>
        </authorList>
    </citation>
    <scope>NUCLEOTIDE SEQUENCE [LARGE SCALE GENOMIC DNA]</scope>
    <source>
        <strain evidence="10 12">Gsoil 114</strain>
    </source>
</reference>
<evidence type="ECO:0000313" key="12">
    <source>
        <dbReference type="Proteomes" id="UP000476934"/>
    </source>
</evidence>
<dbReference type="GO" id="GO:0055085">
    <property type="term" value="P:transmembrane transport"/>
    <property type="evidence" value="ECO:0007669"/>
    <property type="project" value="InterPro"/>
</dbReference>
<protein>
    <submittedName>
        <fullName evidence="10">HlyD family efflux transporter periplasmic adaptor subunit</fullName>
    </submittedName>
    <submittedName>
        <fullName evidence="9">Multidrug transporter</fullName>
    </submittedName>
</protein>
<dbReference type="Pfam" id="PF25997">
    <property type="entry name" value="BSH_YhbJ"/>
    <property type="match status" value="1"/>
</dbReference>
<feature type="transmembrane region" description="Helical" evidence="6">
    <location>
        <begin position="7"/>
        <end position="28"/>
    </location>
</feature>
<evidence type="ECO:0000259" key="7">
    <source>
        <dbReference type="Pfam" id="PF25990"/>
    </source>
</evidence>
<dbReference type="Pfam" id="PF25990">
    <property type="entry name" value="Beta-barrel_YknX"/>
    <property type="match status" value="1"/>
</dbReference>
<dbReference type="OrthoDB" id="9811754at2"/>
<dbReference type="PANTHER" id="PTHR30386:SF26">
    <property type="entry name" value="TRANSPORT PROTEIN COMB"/>
    <property type="match status" value="1"/>
</dbReference>
<dbReference type="InterPro" id="IPR011053">
    <property type="entry name" value="Single_hybrid_motif"/>
</dbReference>
<dbReference type="InterPro" id="IPR050739">
    <property type="entry name" value="MFP"/>
</dbReference>
<comment type="similarity">
    <text evidence="2">Belongs to the membrane fusion protein (MFP) (TC 8.A.1) family.</text>
</comment>
<keyword evidence="4 6" id="KW-1133">Transmembrane helix</keyword>
<dbReference type="GO" id="GO:0016020">
    <property type="term" value="C:membrane"/>
    <property type="evidence" value="ECO:0007669"/>
    <property type="project" value="UniProtKB-SubCell"/>
</dbReference>
<keyword evidence="12" id="KW-1185">Reference proteome</keyword>
<keyword evidence="5 6" id="KW-0472">Membrane</keyword>
<dbReference type="Proteomes" id="UP000030588">
    <property type="component" value="Unassembled WGS sequence"/>
</dbReference>
<evidence type="ECO:0000256" key="2">
    <source>
        <dbReference type="ARBA" id="ARBA00009477"/>
    </source>
</evidence>
<evidence type="ECO:0000259" key="8">
    <source>
        <dbReference type="Pfam" id="PF25997"/>
    </source>
</evidence>
<dbReference type="SUPFAM" id="SSF51230">
    <property type="entry name" value="Single hybrid motif"/>
    <property type="match status" value="1"/>
</dbReference>
<keyword evidence="3 6" id="KW-0812">Transmembrane</keyword>
<evidence type="ECO:0000313" key="11">
    <source>
        <dbReference type="Proteomes" id="UP000030588"/>
    </source>
</evidence>
<evidence type="ECO:0000256" key="3">
    <source>
        <dbReference type="ARBA" id="ARBA00022692"/>
    </source>
</evidence>
<name>A0A0A6VF39_9BACI</name>
<gene>
    <name evidence="10" type="ORF">G4D61_10905</name>
    <name evidence="9" type="ORF">NG54_00230</name>
</gene>
<dbReference type="AlphaFoldDB" id="A0A0A6VF39"/>
<dbReference type="EMBL" id="JRUN01000001">
    <property type="protein sequence ID" value="KHD86850.1"/>
    <property type="molecule type" value="Genomic_DNA"/>
</dbReference>
<feature type="domain" description="YhbJ barrel-sandwich hybrid" evidence="8">
    <location>
        <begin position="47"/>
        <end position="121"/>
    </location>
</feature>
<comment type="subcellular location">
    <subcellularLocation>
        <location evidence="1">Membrane</location>
        <topology evidence="1">Single-pass membrane protein</topology>
    </subcellularLocation>
</comment>
<reference evidence="9 11" key="1">
    <citation type="submission" date="2014-10" db="EMBL/GenBank/DDBJ databases">
        <title>Draft genome of phytase producing Bacillus ginsengihumi strain M2.11.</title>
        <authorList>
            <person name="Toymentseva A."/>
            <person name="Boulygina E.A."/>
            <person name="Kazakov S.V."/>
            <person name="Kayumov I."/>
            <person name="Suleimanova A.D."/>
            <person name="Mardanova A.M."/>
            <person name="Maria S.N."/>
            <person name="Sergey M.Y."/>
            <person name="Sharipova M.R."/>
        </authorList>
    </citation>
    <scope>NUCLEOTIDE SEQUENCE [LARGE SCALE GENOMIC DNA]</scope>
    <source>
        <strain evidence="9 11">M2.11</strain>
    </source>
</reference>
<evidence type="ECO:0000256" key="1">
    <source>
        <dbReference type="ARBA" id="ARBA00004167"/>
    </source>
</evidence>
<accession>A0A0A6VF39</accession>
<organism evidence="9 11">
    <name type="scientific">Heyndrickxia ginsengihumi</name>
    <dbReference type="NCBI Taxonomy" id="363870"/>
    <lineage>
        <taxon>Bacteria</taxon>
        <taxon>Bacillati</taxon>
        <taxon>Bacillota</taxon>
        <taxon>Bacilli</taxon>
        <taxon>Bacillales</taxon>
        <taxon>Bacillaceae</taxon>
        <taxon>Heyndrickxia</taxon>
    </lineage>
</organism>
<evidence type="ECO:0000256" key="4">
    <source>
        <dbReference type="ARBA" id="ARBA00022989"/>
    </source>
</evidence>
<evidence type="ECO:0000313" key="9">
    <source>
        <dbReference type="EMBL" id="KHD86850.1"/>
    </source>
</evidence>
<dbReference type="Proteomes" id="UP000476934">
    <property type="component" value="Unassembled WGS sequence"/>
</dbReference>
<sequence>MSARKMILINIIILIVLVGGGFTGYYFYNRSVSYISTDNAKIDGQQVSIASPAAGKLVDWKGQEGKRFDKNDTIGTVEVTTDKGTTTKVNIKAPADGTVVKNSAVKNTYIAAGSPLAQSYDLKGLWVTANVDETDIDDVKVDQDVDVYVDAYPNSKLTGKVESIGQATASTFSLLPSDNSSGNYTKETQVIPVKVSLDNYGGLDLVPGMNVTVRIHK</sequence>
<dbReference type="EMBL" id="JAAIWK010000016">
    <property type="protein sequence ID" value="NEY20465.1"/>
    <property type="molecule type" value="Genomic_DNA"/>
</dbReference>